<dbReference type="EMBL" id="JAVDXW010000001">
    <property type="protein sequence ID" value="MDR7300076.1"/>
    <property type="molecule type" value="Genomic_DNA"/>
</dbReference>
<keyword evidence="3" id="KW-1185">Reference proteome</keyword>
<accession>A0AAE3ZAJ9</accession>
<proteinExistence type="predicted"/>
<name>A0AAE3ZAJ9_9ACTN</name>
<reference evidence="2" key="1">
    <citation type="submission" date="2023-07" db="EMBL/GenBank/DDBJ databases">
        <title>Sequencing the genomes of 1000 actinobacteria strains.</title>
        <authorList>
            <person name="Klenk H.-P."/>
        </authorList>
    </citation>
    <scope>NUCLEOTIDE SEQUENCE</scope>
    <source>
        <strain evidence="2">DSM 45977</strain>
    </source>
</reference>
<evidence type="ECO:0000313" key="3">
    <source>
        <dbReference type="Proteomes" id="UP001180845"/>
    </source>
</evidence>
<sequence>MNALAVSWTGVWMAGIHESAWHAVPTPQAGQRPVAACGHRLSGPVHRRLGVDPPQEGRRTVCPPCTQVIGHSGKPHRPRVSARIDPPERDPDIDWPHSDPDDEDDVATRRRPCLDTALALLCLCSFARNCNSCADTPSVVT</sequence>
<dbReference type="AlphaFoldDB" id="A0AAE3ZAJ9"/>
<dbReference type="Proteomes" id="UP001180845">
    <property type="component" value="Unassembled WGS sequence"/>
</dbReference>
<feature type="region of interest" description="Disordered" evidence="1">
    <location>
        <begin position="45"/>
        <end position="107"/>
    </location>
</feature>
<organism evidence="2 3">
    <name type="scientific">Haloactinomyces albus</name>
    <dbReference type="NCBI Taxonomy" id="1352928"/>
    <lineage>
        <taxon>Bacteria</taxon>
        <taxon>Bacillati</taxon>
        <taxon>Actinomycetota</taxon>
        <taxon>Actinomycetes</taxon>
        <taxon>Actinopolysporales</taxon>
        <taxon>Actinopolysporaceae</taxon>
        <taxon>Haloactinomyces</taxon>
    </lineage>
</organism>
<evidence type="ECO:0000256" key="1">
    <source>
        <dbReference type="SAM" id="MobiDB-lite"/>
    </source>
</evidence>
<feature type="compositionally biased region" description="Basic and acidic residues" evidence="1">
    <location>
        <begin position="85"/>
        <end position="99"/>
    </location>
</feature>
<evidence type="ECO:0000313" key="2">
    <source>
        <dbReference type="EMBL" id="MDR7300076.1"/>
    </source>
</evidence>
<gene>
    <name evidence="2" type="ORF">JOF55_000257</name>
</gene>
<comment type="caution">
    <text evidence="2">The sequence shown here is derived from an EMBL/GenBank/DDBJ whole genome shotgun (WGS) entry which is preliminary data.</text>
</comment>
<protein>
    <submittedName>
        <fullName evidence="2">Uncharacterized protein</fullName>
    </submittedName>
</protein>
<dbReference type="RefSeq" id="WP_310268241.1">
    <property type="nucleotide sequence ID" value="NZ_JAVDXW010000001.1"/>
</dbReference>